<dbReference type="STRING" id="1447883.A0A2B7XTQ5"/>
<proteinExistence type="predicted"/>
<accession>A0A2B7XTQ5</accession>
<dbReference type="InterPro" id="IPR001841">
    <property type="entry name" value="Znf_RING"/>
</dbReference>
<evidence type="ECO:0000256" key="5">
    <source>
        <dbReference type="SAM" id="MobiDB-lite"/>
    </source>
</evidence>
<feature type="compositionally biased region" description="Basic and acidic residues" evidence="5">
    <location>
        <begin position="65"/>
        <end position="74"/>
    </location>
</feature>
<name>A0A2B7XTQ5_POLH7</name>
<keyword evidence="8" id="KW-1185">Reference proteome</keyword>
<dbReference type="PROSITE" id="PS50089">
    <property type="entry name" value="ZF_RING_2"/>
    <property type="match status" value="1"/>
</dbReference>
<feature type="compositionally biased region" description="Polar residues" evidence="5">
    <location>
        <begin position="1"/>
        <end position="19"/>
    </location>
</feature>
<dbReference type="PROSITE" id="PS00518">
    <property type="entry name" value="ZF_RING_1"/>
    <property type="match status" value="1"/>
</dbReference>
<feature type="domain" description="RING-type" evidence="6">
    <location>
        <begin position="125"/>
        <end position="177"/>
    </location>
</feature>
<dbReference type="PANTHER" id="PTHR23041">
    <property type="entry name" value="RING FINGER DOMAIN-CONTAINING"/>
    <property type="match status" value="1"/>
</dbReference>
<dbReference type="SMART" id="SM00184">
    <property type="entry name" value="RING"/>
    <property type="match status" value="1"/>
</dbReference>
<dbReference type="GO" id="GO:0008270">
    <property type="term" value="F:zinc ion binding"/>
    <property type="evidence" value="ECO:0007669"/>
    <property type="project" value="UniProtKB-KW"/>
</dbReference>
<organism evidence="7 8">
    <name type="scientific">Polytolypa hystricis (strain UAMH7299)</name>
    <dbReference type="NCBI Taxonomy" id="1447883"/>
    <lineage>
        <taxon>Eukaryota</taxon>
        <taxon>Fungi</taxon>
        <taxon>Dikarya</taxon>
        <taxon>Ascomycota</taxon>
        <taxon>Pezizomycotina</taxon>
        <taxon>Eurotiomycetes</taxon>
        <taxon>Eurotiomycetidae</taxon>
        <taxon>Onygenales</taxon>
        <taxon>Onygenales incertae sedis</taxon>
        <taxon>Polytolypa</taxon>
    </lineage>
</organism>
<dbReference type="UniPathway" id="UPA00143"/>
<keyword evidence="3" id="KW-0862">Zinc</keyword>
<evidence type="ECO:0000256" key="4">
    <source>
        <dbReference type="PROSITE-ProRule" id="PRU00175"/>
    </source>
</evidence>
<comment type="caution">
    <text evidence="7">The sequence shown here is derived from an EMBL/GenBank/DDBJ whole genome shotgun (WGS) entry which is preliminary data.</text>
</comment>
<protein>
    <recommendedName>
        <fullName evidence="6">RING-type domain-containing protein</fullName>
    </recommendedName>
</protein>
<dbReference type="OrthoDB" id="6270329at2759"/>
<evidence type="ECO:0000313" key="8">
    <source>
        <dbReference type="Proteomes" id="UP000224634"/>
    </source>
</evidence>
<reference evidence="7 8" key="1">
    <citation type="submission" date="2017-10" db="EMBL/GenBank/DDBJ databases">
        <title>Comparative genomics in systemic dimorphic fungi from Ajellomycetaceae.</title>
        <authorList>
            <person name="Munoz J.F."/>
            <person name="Mcewen J.G."/>
            <person name="Clay O.K."/>
            <person name="Cuomo C.A."/>
        </authorList>
    </citation>
    <scope>NUCLEOTIDE SEQUENCE [LARGE SCALE GENOMIC DNA]</scope>
    <source>
        <strain evidence="7 8">UAMH7299</strain>
    </source>
</reference>
<evidence type="ECO:0000256" key="1">
    <source>
        <dbReference type="ARBA" id="ARBA00022723"/>
    </source>
</evidence>
<sequence>MSQNTYIDLTSSSPTGDSNQRLREMLARRGSSQHSFASSQEPPPKRRRIDSGSVAGPSSQLPPQSRHDQLSNRSHTPDLEEIDLTEGPAETALAHVLAKQREDAVKAQHLTEDSAGRTSLTAYKCPVCMDVTEDATTTICGHLFCHKCIIETLRFGEERRAMDGSGKTLRGNCPVCRKQLSRVDIPGPKRNLVPLQLKLTTKKRS</sequence>
<feature type="compositionally biased region" description="Polar residues" evidence="5">
    <location>
        <begin position="30"/>
        <end position="40"/>
    </location>
</feature>
<gene>
    <name evidence="7" type="ORF">AJ80_06932</name>
</gene>
<evidence type="ECO:0000313" key="7">
    <source>
        <dbReference type="EMBL" id="PGH11867.1"/>
    </source>
</evidence>
<feature type="region of interest" description="Disordered" evidence="5">
    <location>
        <begin position="1"/>
        <end position="74"/>
    </location>
</feature>
<dbReference type="Gene3D" id="3.30.40.10">
    <property type="entry name" value="Zinc/RING finger domain, C3HC4 (zinc finger)"/>
    <property type="match status" value="1"/>
</dbReference>
<dbReference type="Pfam" id="PF13923">
    <property type="entry name" value="zf-C3HC4_2"/>
    <property type="match status" value="1"/>
</dbReference>
<dbReference type="Proteomes" id="UP000224634">
    <property type="component" value="Unassembled WGS sequence"/>
</dbReference>
<dbReference type="PANTHER" id="PTHR23041:SF78">
    <property type="entry name" value="E3 UBIQUITIN-PROTEIN LIGASE RNF4"/>
    <property type="match status" value="1"/>
</dbReference>
<evidence type="ECO:0000256" key="3">
    <source>
        <dbReference type="ARBA" id="ARBA00022833"/>
    </source>
</evidence>
<evidence type="ECO:0000259" key="6">
    <source>
        <dbReference type="PROSITE" id="PS50089"/>
    </source>
</evidence>
<keyword evidence="1" id="KW-0479">Metal-binding</keyword>
<dbReference type="InterPro" id="IPR013083">
    <property type="entry name" value="Znf_RING/FYVE/PHD"/>
</dbReference>
<dbReference type="SUPFAM" id="SSF57850">
    <property type="entry name" value="RING/U-box"/>
    <property type="match status" value="1"/>
</dbReference>
<dbReference type="InterPro" id="IPR047134">
    <property type="entry name" value="RNF4"/>
</dbReference>
<dbReference type="InterPro" id="IPR017907">
    <property type="entry name" value="Znf_RING_CS"/>
</dbReference>
<dbReference type="AlphaFoldDB" id="A0A2B7XTQ5"/>
<dbReference type="GO" id="GO:0016567">
    <property type="term" value="P:protein ubiquitination"/>
    <property type="evidence" value="ECO:0007669"/>
    <property type="project" value="UniProtKB-UniPathway"/>
</dbReference>
<dbReference type="EMBL" id="PDNA01000126">
    <property type="protein sequence ID" value="PGH11867.1"/>
    <property type="molecule type" value="Genomic_DNA"/>
</dbReference>
<evidence type="ECO:0000256" key="2">
    <source>
        <dbReference type="ARBA" id="ARBA00022771"/>
    </source>
</evidence>
<keyword evidence="2 4" id="KW-0863">Zinc-finger</keyword>